<keyword evidence="2" id="KW-1133">Transmembrane helix</keyword>
<sequence>MAPNKFEKHIKEQFEKRQISPSEDSWDKLSRRLDAEEKKSSGISRKWWMGIAAAAVTALLIGTFVLKTDISNTSPSIVDNPTEEIEENKAAPENANYRPEERIASEENEVEDLSEAKFNSAEEKNVQKPEKAVNNTQIVAVAAEIPKKNEENTINESRMPTSEEELTKNEILKSKLEQIIAEVAAKEAQGPELTNNEVDQLLASAAKEISKSSQFRYTAGSVDALSLLADVEEELDASFREKVFDMLKDGFVKARTAVAARND</sequence>
<dbReference type="RefSeq" id="WP_311494370.1">
    <property type="nucleotide sequence ID" value="NZ_JAVRHO010000006.1"/>
</dbReference>
<protein>
    <submittedName>
        <fullName evidence="3">Uncharacterized protein</fullName>
    </submittedName>
</protein>
<organism evidence="3 4">
    <name type="scientific">Autumnicola lenta</name>
    <dbReference type="NCBI Taxonomy" id="3075593"/>
    <lineage>
        <taxon>Bacteria</taxon>
        <taxon>Pseudomonadati</taxon>
        <taxon>Bacteroidota</taxon>
        <taxon>Flavobacteriia</taxon>
        <taxon>Flavobacteriales</taxon>
        <taxon>Flavobacteriaceae</taxon>
        <taxon>Autumnicola</taxon>
    </lineage>
</organism>
<gene>
    <name evidence="3" type="ORF">RM545_05785</name>
</gene>
<feature type="transmembrane region" description="Helical" evidence="2">
    <location>
        <begin position="47"/>
        <end position="66"/>
    </location>
</feature>
<proteinExistence type="predicted"/>
<evidence type="ECO:0000256" key="2">
    <source>
        <dbReference type="SAM" id="Phobius"/>
    </source>
</evidence>
<accession>A0ABU3CIK6</accession>
<dbReference type="EMBL" id="JAVRHO010000006">
    <property type="protein sequence ID" value="MDT0646192.1"/>
    <property type="molecule type" value="Genomic_DNA"/>
</dbReference>
<name>A0ABU3CIK6_9FLAO</name>
<keyword evidence="2" id="KW-0472">Membrane</keyword>
<feature type="compositionally biased region" description="Basic and acidic residues" evidence="1">
    <location>
        <begin position="120"/>
        <end position="131"/>
    </location>
</feature>
<reference evidence="3 4" key="1">
    <citation type="submission" date="2023-09" db="EMBL/GenBank/DDBJ databases">
        <authorList>
            <person name="Rey-Velasco X."/>
        </authorList>
    </citation>
    <scope>NUCLEOTIDE SEQUENCE [LARGE SCALE GENOMIC DNA]</scope>
    <source>
        <strain evidence="3 4">F260</strain>
    </source>
</reference>
<comment type="caution">
    <text evidence="3">The sequence shown here is derived from an EMBL/GenBank/DDBJ whole genome shotgun (WGS) entry which is preliminary data.</text>
</comment>
<keyword evidence="4" id="KW-1185">Reference proteome</keyword>
<evidence type="ECO:0000313" key="4">
    <source>
        <dbReference type="Proteomes" id="UP001245285"/>
    </source>
</evidence>
<feature type="region of interest" description="Disordered" evidence="1">
    <location>
        <begin position="1"/>
        <end position="29"/>
    </location>
</feature>
<evidence type="ECO:0000313" key="3">
    <source>
        <dbReference type="EMBL" id="MDT0646192.1"/>
    </source>
</evidence>
<evidence type="ECO:0000256" key="1">
    <source>
        <dbReference type="SAM" id="MobiDB-lite"/>
    </source>
</evidence>
<keyword evidence="2" id="KW-0812">Transmembrane</keyword>
<dbReference type="Proteomes" id="UP001245285">
    <property type="component" value="Unassembled WGS sequence"/>
</dbReference>
<feature type="region of interest" description="Disordered" evidence="1">
    <location>
        <begin position="71"/>
        <end position="131"/>
    </location>
</feature>
<feature type="compositionally biased region" description="Basic and acidic residues" evidence="1">
    <location>
        <begin position="1"/>
        <end position="18"/>
    </location>
</feature>